<name>A0A0A9CMR9_ARUDO</name>
<proteinExistence type="predicted"/>
<feature type="compositionally biased region" description="Low complexity" evidence="1">
    <location>
        <begin position="1"/>
        <end position="18"/>
    </location>
</feature>
<organism evidence="2">
    <name type="scientific">Arundo donax</name>
    <name type="common">Giant reed</name>
    <name type="synonym">Donax arundinaceus</name>
    <dbReference type="NCBI Taxonomy" id="35708"/>
    <lineage>
        <taxon>Eukaryota</taxon>
        <taxon>Viridiplantae</taxon>
        <taxon>Streptophyta</taxon>
        <taxon>Embryophyta</taxon>
        <taxon>Tracheophyta</taxon>
        <taxon>Spermatophyta</taxon>
        <taxon>Magnoliopsida</taxon>
        <taxon>Liliopsida</taxon>
        <taxon>Poales</taxon>
        <taxon>Poaceae</taxon>
        <taxon>PACMAD clade</taxon>
        <taxon>Arundinoideae</taxon>
        <taxon>Arundineae</taxon>
        <taxon>Arundo</taxon>
    </lineage>
</organism>
<feature type="region of interest" description="Disordered" evidence="1">
    <location>
        <begin position="1"/>
        <end position="97"/>
    </location>
</feature>
<reference evidence="2" key="2">
    <citation type="journal article" date="2015" name="Data Brief">
        <title>Shoot transcriptome of the giant reed, Arundo donax.</title>
        <authorList>
            <person name="Barrero R.A."/>
            <person name="Guerrero F.D."/>
            <person name="Moolhuijzen P."/>
            <person name="Goolsby J.A."/>
            <person name="Tidwell J."/>
            <person name="Bellgard S.E."/>
            <person name="Bellgard M.I."/>
        </authorList>
    </citation>
    <scope>NUCLEOTIDE SEQUENCE</scope>
    <source>
        <tissue evidence="2">Shoot tissue taken approximately 20 cm above the soil surface</tissue>
    </source>
</reference>
<dbReference type="AlphaFoldDB" id="A0A0A9CMR9"/>
<protein>
    <submittedName>
        <fullName evidence="2">Uncharacterized protein</fullName>
    </submittedName>
</protein>
<evidence type="ECO:0000256" key="1">
    <source>
        <dbReference type="SAM" id="MobiDB-lite"/>
    </source>
</evidence>
<evidence type="ECO:0000313" key="2">
    <source>
        <dbReference type="EMBL" id="JAD75738.1"/>
    </source>
</evidence>
<sequence>MASALSSWASPWSSWASPGRPKTRGGRPIEGAPAGISARGGKMSAGLRAAGKRVGQRRENESGARWRACPGCSAGVQRGRETEKRRGREERSGGGET</sequence>
<accession>A0A0A9CMR9</accession>
<feature type="compositionally biased region" description="Basic and acidic residues" evidence="1">
    <location>
        <begin position="78"/>
        <end position="97"/>
    </location>
</feature>
<reference evidence="2" key="1">
    <citation type="submission" date="2014-09" db="EMBL/GenBank/DDBJ databases">
        <authorList>
            <person name="Magalhaes I.L.F."/>
            <person name="Oliveira U."/>
            <person name="Santos F.R."/>
            <person name="Vidigal T.H.D.A."/>
            <person name="Brescovit A.D."/>
            <person name="Santos A.J."/>
        </authorList>
    </citation>
    <scope>NUCLEOTIDE SEQUENCE</scope>
    <source>
        <tissue evidence="2">Shoot tissue taken approximately 20 cm above the soil surface</tissue>
    </source>
</reference>
<dbReference type="EMBL" id="GBRH01222157">
    <property type="protein sequence ID" value="JAD75738.1"/>
    <property type="molecule type" value="Transcribed_RNA"/>
</dbReference>